<dbReference type="NCBIfam" id="TIGR00613">
    <property type="entry name" value="reco"/>
    <property type="match status" value="1"/>
</dbReference>
<reference evidence="10 11" key="1">
    <citation type="submission" date="2019-03" db="EMBL/GenBank/DDBJ databases">
        <title>Genome Sequencing and Assembly of Various Microbes Isolated from Alder Root Nodule.</title>
        <authorList>
            <person name="Swanson E."/>
            <person name="Sevigny J.L."/>
            <person name="Pesce C."/>
            <person name="Davis I."/>
            <person name="Kleiner V."/>
            <person name="Tisa L."/>
        </authorList>
    </citation>
    <scope>NUCLEOTIDE SEQUENCE [LARGE SCALE GENOMIC DNA]</scope>
    <source>
        <strain evidence="10 11">4R-31</strain>
    </source>
</reference>
<comment type="function">
    <text evidence="1 8">Involved in DNA repair and RecF pathway recombination.</text>
</comment>
<comment type="caution">
    <text evidence="10">The sequence shown here is derived from an EMBL/GenBank/DDBJ whole genome shotgun (WGS) entry which is preliminary data.</text>
</comment>
<dbReference type="EMBL" id="SPNK01000002">
    <property type="protein sequence ID" value="TFI02669.1"/>
    <property type="molecule type" value="Genomic_DNA"/>
</dbReference>
<keyword evidence="5 8" id="KW-0233">DNA recombination</keyword>
<dbReference type="Pfam" id="PF02565">
    <property type="entry name" value="RecO_C"/>
    <property type="match status" value="1"/>
</dbReference>
<evidence type="ECO:0000313" key="11">
    <source>
        <dbReference type="Proteomes" id="UP000298017"/>
    </source>
</evidence>
<dbReference type="Gene3D" id="1.20.1440.120">
    <property type="entry name" value="Recombination protein O, C-terminal domain"/>
    <property type="match status" value="1"/>
</dbReference>
<dbReference type="Proteomes" id="UP000298017">
    <property type="component" value="Unassembled WGS sequence"/>
</dbReference>
<evidence type="ECO:0000256" key="7">
    <source>
        <dbReference type="ARBA" id="ARBA00033409"/>
    </source>
</evidence>
<dbReference type="InterPro" id="IPR012340">
    <property type="entry name" value="NA-bd_OB-fold"/>
</dbReference>
<keyword evidence="6 8" id="KW-0234">DNA repair</keyword>
<gene>
    <name evidence="8 10" type="primary">recO</name>
    <name evidence="10" type="ORF">E4P33_03545</name>
</gene>
<dbReference type="InterPro" id="IPR003717">
    <property type="entry name" value="RecO"/>
</dbReference>
<evidence type="ECO:0000256" key="8">
    <source>
        <dbReference type="HAMAP-Rule" id="MF_00201"/>
    </source>
</evidence>
<proteinExistence type="inferred from homology"/>
<evidence type="ECO:0000256" key="3">
    <source>
        <dbReference type="ARBA" id="ARBA00021310"/>
    </source>
</evidence>
<dbReference type="Gene3D" id="2.40.50.140">
    <property type="entry name" value="Nucleic acid-binding proteins"/>
    <property type="match status" value="1"/>
</dbReference>
<dbReference type="AlphaFoldDB" id="A0AAX2SG91"/>
<dbReference type="InterPro" id="IPR037278">
    <property type="entry name" value="ARFGAP/RecO"/>
</dbReference>
<dbReference type="SUPFAM" id="SSF50249">
    <property type="entry name" value="Nucleic acid-binding proteins"/>
    <property type="match status" value="1"/>
</dbReference>
<evidence type="ECO:0000256" key="6">
    <source>
        <dbReference type="ARBA" id="ARBA00023204"/>
    </source>
</evidence>
<organism evidence="10 11">
    <name type="scientific">Kocuria rhizophila</name>
    <dbReference type="NCBI Taxonomy" id="72000"/>
    <lineage>
        <taxon>Bacteria</taxon>
        <taxon>Bacillati</taxon>
        <taxon>Actinomycetota</taxon>
        <taxon>Actinomycetes</taxon>
        <taxon>Micrococcales</taxon>
        <taxon>Micrococcaceae</taxon>
        <taxon>Kocuria</taxon>
    </lineage>
</organism>
<evidence type="ECO:0000259" key="9">
    <source>
        <dbReference type="Pfam" id="PF11967"/>
    </source>
</evidence>
<comment type="similarity">
    <text evidence="2 8">Belongs to the RecO family.</text>
</comment>
<evidence type="ECO:0000256" key="2">
    <source>
        <dbReference type="ARBA" id="ARBA00007452"/>
    </source>
</evidence>
<evidence type="ECO:0000313" key="10">
    <source>
        <dbReference type="EMBL" id="TFI02669.1"/>
    </source>
</evidence>
<keyword evidence="11" id="KW-1185">Reference proteome</keyword>
<dbReference type="PANTHER" id="PTHR33991:SF1">
    <property type="entry name" value="DNA REPAIR PROTEIN RECO"/>
    <property type="match status" value="1"/>
</dbReference>
<evidence type="ECO:0000256" key="5">
    <source>
        <dbReference type="ARBA" id="ARBA00023172"/>
    </source>
</evidence>
<keyword evidence="4 8" id="KW-0227">DNA damage</keyword>
<feature type="domain" description="DNA replication/recombination mediator RecO N-terminal" evidence="9">
    <location>
        <begin position="10"/>
        <end position="82"/>
    </location>
</feature>
<dbReference type="SUPFAM" id="SSF57863">
    <property type="entry name" value="ArfGap/RecO-like zinc finger"/>
    <property type="match status" value="1"/>
</dbReference>
<dbReference type="GO" id="GO:0006310">
    <property type="term" value="P:DNA recombination"/>
    <property type="evidence" value="ECO:0007669"/>
    <property type="project" value="UniProtKB-UniRule"/>
</dbReference>
<dbReference type="RefSeq" id="WP_135010162.1">
    <property type="nucleotide sequence ID" value="NZ_JAYEXM010000004.1"/>
</dbReference>
<name>A0AAX2SG91_KOCRH</name>
<protein>
    <recommendedName>
        <fullName evidence="3 8">DNA repair protein RecO</fullName>
    </recommendedName>
    <alternativeName>
        <fullName evidence="7 8">Recombination protein O</fullName>
    </alternativeName>
</protein>
<evidence type="ECO:0000256" key="4">
    <source>
        <dbReference type="ARBA" id="ARBA00022763"/>
    </source>
</evidence>
<dbReference type="InterPro" id="IPR022572">
    <property type="entry name" value="DNA_rep/recomb_RecO_N"/>
</dbReference>
<dbReference type="GO" id="GO:0006302">
    <property type="term" value="P:double-strand break repair"/>
    <property type="evidence" value="ECO:0007669"/>
    <property type="project" value="TreeGrafter"/>
</dbReference>
<evidence type="ECO:0000256" key="1">
    <source>
        <dbReference type="ARBA" id="ARBA00003065"/>
    </source>
</evidence>
<dbReference type="GO" id="GO:0043590">
    <property type="term" value="C:bacterial nucleoid"/>
    <property type="evidence" value="ECO:0007669"/>
    <property type="project" value="TreeGrafter"/>
</dbReference>
<dbReference type="PANTHER" id="PTHR33991">
    <property type="entry name" value="DNA REPAIR PROTEIN RECO"/>
    <property type="match status" value="1"/>
</dbReference>
<dbReference type="Pfam" id="PF11967">
    <property type="entry name" value="RecO_N"/>
    <property type="match status" value="1"/>
</dbReference>
<accession>A0AAX2SG91</accession>
<sequence length="263" mass="28284">MARSTFASRSYRDDAVVLRTYKLGEADRIVILLSAEHGQVRAVAKGVRRTTSRFGARLEPFNVAEVQLVHGRTLDIVSQAIGKRSYGERIASDYESYTAAAAMAETAEKLTADDHDTSSQHYRLLVGALSAVARGLHEPGRILDSYLLRAVSLAGWTPSFVDCARCGAPGPHRSFSAALGGAVCPQCRPPGSAAPSDATFQLLDGLLRGHWPTIDAADPRTARAAAGFVATYVQWHMERTVRALALVERAGAWDVAPEAPADR</sequence>
<dbReference type="HAMAP" id="MF_00201">
    <property type="entry name" value="RecO"/>
    <property type="match status" value="1"/>
</dbReference>
<dbReference type="InterPro" id="IPR042242">
    <property type="entry name" value="RecO_C"/>
</dbReference>